<dbReference type="InterPro" id="IPR007624">
    <property type="entry name" value="RNA_pol_sigma70_r3"/>
</dbReference>
<feature type="region of interest" description="Sigma-70 factor domain-2" evidence="6">
    <location>
        <begin position="13"/>
        <end position="85"/>
    </location>
</feature>
<organism evidence="8 9">
    <name type="scientific">Exilibacterium tricleocarpae</name>
    <dbReference type="NCBI Taxonomy" id="2591008"/>
    <lineage>
        <taxon>Bacteria</taxon>
        <taxon>Pseudomonadati</taxon>
        <taxon>Pseudomonadota</taxon>
        <taxon>Gammaproteobacteria</taxon>
        <taxon>Cellvibrionales</taxon>
        <taxon>Cellvibrionaceae</taxon>
        <taxon>Exilibacterium</taxon>
    </lineage>
</organism>
<comment type="caution">
    <text evidence="8">The sequence shown here is derived from an EMBL/GenBank/DDBJ whole genome shotgun (WGS) entry which is preliminary data.</text>
</comment>
<gene>
    <name evidence="6" type="primary">fliA</name>
    <name evidence="8" type="ORF">FKG94_05905</name>
</gene>
<dbReference type="SUPFAM" id="SSF88659">
    <property type="entry name" value="Sigma3 and sigma4 domains of RNA polymerase sigma factors"/>
    <property type="match status" value="2"/>
</dbReference>
<evidence type="ECO:0000256" key="6">
    <source>
        <dbReference type="HAMAP-Rule" id="MF_00962"/>
    </source>
</evidence>
<dbReference type="PRINTS" id="PR00046">
    <property type="entry name" value="SIGMA70FCT"/>
</dbReference>
<keyword evidence="3 6" id="KW-0731">Sigma factor</keyword>
<dbReference type="AlphaFoldDB" id="A0A545U4J6"/>
<evidence type="ECO:0000256" key="1">
    <source>
        <dbReference type="ARBA" id="ARBA00022490"/>
    </source>
</evidence>
<feature type="short sequence motif" description="Interaction with polymerase core subunit RpoC" evidence="6">
    <location>
        <begin position="40"/>
        <end position="43"/>
    </location>
</feature>
<dbReference type="PIRSF" id="PIRSF000770">
    <property type="entry name" value="RNA_pol_sigma-SigE/K"/>
    <property type="match status" value="1"/>
</dbReference>
<dbReference type="Gene3D" id="1.10.1740.10">
    <property type="match status" value="1"/>
</dbReference>
<evidence type="ECO:0000256" key="3">
    <source>
        <dbReference type="ARBA" id="ARBA00023082"/>
    </source>
</evidence>
<reference evidence="8 9" key="1">
    <citation type="submission" date="2019-06" db="EMBL/GenBank/DDBJ databases">
        <title>Whole genome sequence for Cellvibrionaceae sp. R142.</title>
        <authorList>
            <person name="Wang G."/>
        </authorList>
    </citation>
    <scope>NUCLEOTIDE SEQUENCE [LARGE SCALE GENOMIC DNA]</scope>
    <source>
        <strain evidence="8 9">R142</strain>
    </source>
</reference>
<evidence type="ECO:0000256" key="2">
    <source>
        <dbReference type="ARBA" id="ARBA00023015"/>
    </source>
</evidence>
<keyword evidence="5 6" id="KW-0804">Transcription</keyword>
<feature type="DNA-binding region" description="H-T-H motif" evidence="6">
    <location>
        <begin position="204"/>
        <end position="223"/>
    </location>
</feature>
<keyword evidence="2 6" id="KW-0805">Transcription regulation</keyword>
<evidence type="ECO:0000313" key="9">
    <source>
        <dbReference type="Proteomes" id="UP000319732"/>
    </source>
</evidence>
<dbReference type="GO" id="GO:0003677">
    <property type="term" value="F:DNA binding"/>
    <property type="evidence" value="ECO:0007669"/>
    <property type="project" value="UniProtKB-UniRule"/>
</dbReference>
<dbReference type="PANTHER" id="PTHR30385:SF7">
    <property type="entry name" value="RNA POLYMERASE SIGMA FACTOR FLIA"/>
    <property type="match status" value="1"/>
</dbReference>
<sequence length="240" mass="26509">MYGEAQAQALAIRVEDHAPLVKRIAHHMMARMPASVQVEDLIQAGMVGLLEAAQKYDAERGASFETYAGIRIRGAIVDEMRRGDWAPRSVHRNARQVAAAIQAVEGRTGRDAGDQEVADELGVALGDYHTMIQDAASSRLFSYEEAFGDDDSRLVSERVSLPFVGPLEGLQRESLKRALAQAISQLPERERLVLALYYDEELNLKEIGEIIGVSESRVSQLHSQAALRLRARLQAWGSDD</sequence>
<dbReference type="RefSeq" id="WP_142903402.1">
    <property type="nucleotide sequence ID" value="NZ_ML660089.1"/>
</dbReference>
<name>A0A545U4J6_9GAMM</name>
<accession>A0A545U4J6</accession>
<dbReference type="NCBIfam" id="TIGR02479">
    <property type="entry name" value="FliA_WhiG"/>
    <property type="match status" value="1"/>
</dbReference>
<proteinExistence type="inferred from homology"/>
<dbReference type="InterPro" id="IPR028617">
    <property type="entry name" value="Sigma70_FliA"/>
</dbReference>
<protein>
    <recommendedName>
        <fullName evidence="6">RNA polymerase sigma factor FliA</fullName>
    </recommendedName>
    <alternativeName>
        <fullName evidence="6">RNA polymerase sigma factor for flagellar operon</fullName>
    </alternativeName>
    <alternativeName>
        <fullName evidence="6">Sigma F</fullName>
    </alternativeName>
    <alternativeName>
        <fullName evidence="6">Sigma-28</fullName>
    </alternativeName>
</protein>
<dbReference type="GO" id="GO:0016987">
    <property type="term" value="F:sigma factor activity"/>
    <property type="evidence" value="ECO:0007669"/>
    <property type="project" value="UniProtKB-UniRule"/>
</dbReference>
<dbReference type="FunFam" id="1.10.1740.10:FF:000002">
    <property type="entry name" value="RNA polymerase sigma factor FliA"/>
    <property type="match status" value="1"/>
</dbReference>
<dbReference type="HAMAP" id="MF_00962">
    <property type="entry name" value="Sigma70_FliA"/>
    <property type="match status" value="1"/>
</dbReference>
<dbReference type="Pfam" id="PF04545">
    <property type="entry name" value="Sigma70_r4"/>
    <property type="match status" value="1"/>
</dbReference>
<dbReference type="FunFam" id="1.20.140.160:FF:000001">
    <property type="entry name" value="RNA polymerase sigma factor FliA"/>
    <property type="match status" value="1"/>
</dbReference>
<dbReference type="Proteomes" id="UP000319732">
    <property type="component" value="Unassembled WGS sequence"/>
</dbReference>
<dbReference type="OrthoDB" id="9799825at2"/>
<dbReference type="PROSITE" id="PS00715">
    <property type="entry name" value="SIGMA70_1"/>
    <property type="match status" value="1"/>
</dbReference>
<dbReference type="InterPro" id="IPR013325">
    <property type="entry name" value="RNA_pol_sigma_r2"/>
</dbReference>
<dbReference type="GO" id="GO:0005737">
    <property type="term" value="C:cytoplasm"/>
    <property type="evidence" value="ECO:0007669"/>
    <property type="project" value="UniProtKB-SubCell"/>
</dbReference>
<evidence type="ECO:0000256" key="4">
    <source>
        <dbReference type="ARBA" id="ARBA00023125"/>
    </source>
</evidence>
<dbReference type="InterPro" id="IPR007627">
    <property type="entry name" value="RNA_pol_sigma70_r2"/>
</dbReference>
<dbReference type="Pfam" id="PF04542">
    <property type="entry name" value="Sigma70_r2"/>
    <property type="match status" value="1"/>
</dbReference>
<dbReference type="InterPro" id="IPR007630">
    <property type="entry name" value="RNA_pol_sigma70_r4"/>
</dbReference>
<dbReference type="InterPro" id="IPR000943">
    <property type="entry name" value="RNA_pol_sigma70"/>
</dbReference>
<evidence type="ECO:0000259" key="7">
    <source>
        <dbReference type="PROSITE" id="PS00715"/>
    </source>
</evidence>
<dbReference type="Pfam" id="PF04539">
    <property type="entry name" value="Sigma70_r3"/>
    <property type="match status" value="1"/>
</dbReference>
<dbReference type="CDD" id="cd06171">
    <property type="entry name" value="Sigma70_r4"/>
    <property type="match status" value="1"/>
</dbReference>
<dbReference type="PANTHER" id="PTHR30385">
    <property type="entry name" value="SIGMA FACTOR F FLAGELLAR"/>
    <property type="match status" value="1"/>
</dbReference>
<feature type="domain" description="RNA polymerase sigma-70" evidence="7">
    <location>
        <begin position="40"/>
        <end position="53"/>
    </location>
</feature>
<keyword evidence="9" id="KW-1185">Reference proteome</keyword>
<dbReference type="EMBL" id="VHSG01000006">
    <property type="protein sequence ID" value="TQV84323.1"/>
    <property type="molecule type" value="Genomic_DNA"/>
</dbReference>
<dbReference type="GO" id="GO:0006352">
    <property type="term" value="P:DNA-templated transcription initiation"/>
    <property type="evidence" value="ECO:0007669"/>
    <property type="project" value="UniProtKB-UniRule"/>
</dbReference>
<feature type="region of interest" description="Sigma-70 factor domain-4" evidence="6">
    <location>
        <begin position="182"/>
        <end position="230"/>
    </location>
</feature>
<dbReference type="NCBIfam" id="TIGR02937">
    <property type="entry name" value="sigma70-ECF"/>
    <property type="match status" value="1"/>
</dbReference>
<keyword evidence="4 6" id="KW-0238">DNA-binding</keyword>
<dbReference type="SUPFAM" id="SSF88946">
    <property type="entry name" value="Sigma2 domain of RNA polymerase sigma factors"/>
    <property type="match status" value="1"/>
</dbReference>
<comment type="function">
    <text evidence="6">Sigma factors are initiation factors that promote the attachment of RNA polymerase to specific initiation sites and are then released. This sigma factor controls the expression of flagella-related genes.</text>
</comment>
<evidence type="ECO:0000256" key="5">
    <source>
        <dbReference type="ARBA" id="ARBA00023163"/>
    </source>
</evidence>
<comment type="caution">
    <text evidence="6">Lacks conserved residue(s) required for the propagation of feature annotation.</text>
</comment>
<dbReference type="NCBIfam" id="NF005413">
    <property type="entry name" value="PRK06986.1"/>
    <property type="match status" value="1"/>
</dbReference>
<dbReference type="GO" id="GO:0003899">
    <property type="term" value="F:DNA-directed RNA polymerase activity"/>
    <property type="evidence" value="ECO:0007669"/>
    <property type="project" value="InterPro"/>
</dbReference>
<evidence type="ECO:0000313" key="8">
    <source>
        <dbReference type="EMBL" id="TQV84323.1"/>
    </source>
</evidence>
<comment type="similarity">
    <text evidence="6">Belongs to the sigma-70 factor family. FliA subfamily.</text>
</comment>
<dbReference type="InterPro" id="IPR014284">
    <property type="entry name" value="RNA_pol_sigma-70_dom"/>
</dbReference>
<dbReference type="InterPro" id="IPR013324">
    <property type="entry name" value="RNA_pol_sigma_r3/r4-like"/>
</dbReference>
<comment type="subcellular location">
    <subcellularLocation>
        <location evidence="6">Cytoplasm</location>
    </subcellularLocation>
</comment>
<dbReference type="InterPro" id="IPR012845">
    <property type="entry name" value="RNA_pol_sigma_FliA_WhiG"/>
</dbReference>
<keyword evidence="1 6" id="KW-0963">Cytoplasm</keyword>
<dbReference type="Gene3D" id="1.20.140.160">
    <property type="match status" value="1"/>
</dbReference>